<comment type="subunit">
    <text evidence="13">Homotetramer.</text>
</comment>
<evidence type="ECO:0000256" key="6">
    <source>
        <dbReference type="ARBA" id="ARBA00023002"/>
    </source>
</evidence>
<comment type="subcellular location">
    <subcellularLocation>
        <location evidence="13">Cytoplasm</location>
    </subcellularLocation>
</comment>
<evidence type="ECO:0000256" key="3">
    <source>
        <dbReference type="ARBA" id="ARBA00022605"/>
    </source>
</evidence>
<organism evidence="16 17">
    <name type="scientific">Hydrogenobacter thermophilus (strain DSM 6534 / IAM 12695 / TK-6)</name>
    <dbReference type="NCBI Taxonomy" id="608538"/>
    <lineage>
        <taxon>Bacteria</taxon>
        <taxon>Pseudomonadati</taxon>
        <taxon>Aquificota</taxon>
        <taxon>Aquificia</taxon>
        <taxon>Aquificales</taxon>
        <taxon>Aquificaceae</taxon>
        <taxon>Hydrogenobacter</taxon>
    </lineage>
</organism>
<dbReference type="GO" id="GO:0005829">
    <property type="term" value="C:cytosol"/>
    <property type="evidence" value="ECO:0007669"/>
    <property type="project" value="TreeGrafter"/>
</dbReference>
<dbReference type="eggNOG" id="COG0289">
    <property type="taxonomic scope" value="Bacteria"/>
</dbReference>
<reference evidence="16 17" key="1">
    <citation type="journal article" date="2010" name="J. Bacteriol.">
        <title>Complete genome sequence of the thermophilic, obligately chemolithoautotrophic hydrogen-oxidizing bacterium Hydrogenobacter thermophilus TK-6.</title>
        <authorList>
            <person name="Arai H."/>
            <person name="Kanbe H."/>
            <person name="Ishii M."/>
            <person name="Igarashi Y."/>
        </authorList>
    </citation>
    <scope>NUCLEOTIDE SEQUENCE [LARGE SCALE GENOMIC DNA]</scope>
    <source>
        <strain evidence="17">DSM 6534 / IAM 12695 / TK-6 [Tokyo]</strain>
    </source>
</reference>
<dbReference type="EC" id="1.17.1.8" evidence="10 13"/>
<comment type="catalytic activity">
    <reaction evidence="12 13">
        <text>(S)-2,3,4,5-tetrahydrodipicolinate + NAD(+) + H2O = (2S,4S)-4-hydroxy-2,3,4,5-tetrahydrodipicolinate + NADH + H(+)</text>
        <dbReference type="Rhea" id="RHEA:35323"/>
        <dbReference type="ChEBI" id="CHEBI:15377"/>
        <dbReference type="ChEBI" id="CHEBI:15378"/>
        <dbReference type="ChEBI" id="CHEBI:16845"/>
        <dbReference type="ChEBI" id="CHEBI:57540"/>
        <dbReference type="ChEBI" id="CHEBI:57945"/>
        <dbReference type="ChEBI" id="CHEBI:67139"/>
        <dbReference type="EC" id="1.17.1.8"/>
    </reaction>
</comment>
<comment type="pathway">
    <text evidence="9 13">Amino-acid biosynthesis; L-lysine biosynthesis via DAP pathway; (S)-tetrahydrodipicolinate from L-aspartate: step 4/4.</text>
</comment>
<keyword evidence="3 13" id="KW-0028">Amino-acid biosynthesis</keyword>
<dbReference type="PROSITE" id="PS01298">
    <property type="entry name" value="DAPB"/>
    <property type="match status" value="1"/>
</dbReference>
<dbReference type="PATRIC" id="fig|608538.5.peg.142"/>
<keyword evidence="6 13" id="KW-0560">Oxidoreductase</keyword>
<comment type="function">
    <text evidence="13">Catalyzes the conversion of 4-hydroxy-tetrahydrodipicolinate (HTPA) to tetrahydrodipicolinate.</text>
</comment>
<dbReference type="SUPFAM" id="SSF55347">
    <property type="entry name" value="Glyceraldehyde-3-phosphate dehydrogenase-like, C-terminal domain"/>
    <property type="match status" value="1"/>
</dbReference>
<dbReference type="NCBIfam" id="TIGR00036">
    <property type="entry name" value="dapB"/>
    <property type="match status" value="1"/>
</dbReference>
<feature type="binding site" evidence="13">
    <location>
        <begin position="8"/>
        <end position="13"/>
    </location>
    <ligand>
        <name>NAD(+)</name>
        <dbReference type="ChEBI" id="CHEBI:57540"/>
    </ligand>
</feature>
<evidence type="ECO:0000256" key="7">
    <source>
        <dbReference type="ARBA" id="ARBA00023027"/>
    </source>
</evidence>
<dbReference type="PANTHER" id="PTHR20836:SF0">
    <property type="entry name" value="4-HYDROXY-TETRAHYDRODIPICOLINATE REDUCTASE 1, CHLOROPLASTIC-RELATED"/>
    <property type="match status" value="1"/>
</dbReference>
<dbReference type="FunFam" id="3.30.360.10:FF:000004">
    <property type="entry name" value="4-hydroxy-tetrahydrodipicolinate reductase"/>
    <property type="match status" value="1"/>
</dbReference>
<keyword evidence="7 13" id="KW-0520">NAD</keyword>
<evidence type="ECO:0000256" key="13">
    <source>
        <dbReference type="HAMAP-Rule" id="MF_00102"/>
    </source>
</evidence>
<dbReference type="OrthoDB" id="9790352at2"/>
<dbReference type="Gene3D" id="3.40.50.720">
    <property type="entry name" value="NAD(P)-binding Rossmann-like Domain"/>
    <property type="match status" value="1"/>
</dbReference>
<evidence type="ECO:0000256" key="10">
    <source>
        <dbReference type="ARBA" id="ARBA00038983"/>
    </source>
</evidence>
<evidence type="ECO:0000256" key="9">
    <source>
        <dbReference type="ARBA" id="ARBA00037922"/>
    </source>
</evidence>
<feature type="domain" description="Dihydrodipicolinate reductase N-terminal" evidence="14">
    <location>
        <begin position="3"/>
        <end position="126"/>
    </location>
</feature>
<keyword evidence="5 13" id="KW-0220">Diaminopimelate biosynthesis</keyword>
<evidence type="ECO:0000256" key="4">
    <source>
        <dbReference type="ARBA" id="ARBA00022857"/>
    </source>
</evidence>
<evidence type="ECO:0000256" key="8">
    <source>
        <dbReference type="ARBA" id="ARBA00023154"/>
    </source>
</evidence>
<evidence type="ECO:0000256" key="11">
    <source>
        <dbReference type="ARBA" id="ARBA00049080"/>
    </source>
</evidence>
<evidence type="ECO:0000256" key="12">
    <source>
        <dbReference type="ARBA" id="ARBA00049396"/>
    </source>
</evidence>
<keyword evidence="4 13" id="KW-0521">NADP</keyword>
<dbReference type="UniPathway" id="UPA00034">
    <property type="reaction ID" value="UER00018"/>
</dbReference>
<feature type="binding site" evidence="13">
    <location>
        <position position="158"/>
    </location>
    <ligand>
        <name>(S)-2,3,4,5-tetrahydrodipicolinate</name>
        <dbReference type="ChEBI" id="CHEBI:16845"/>
    </ligand>
</feature>
<sequence>MTKAVLCGALGRMGRTILRLSLEYSDFEIVAGVEHPDCVRSTDLGEASGIPELRGKVLTSRLEEVVSLCHVVIEFSGNTSAAVSHTKIASLAGKAAVVGTTGFSEEEMKEMEECSQNAPLLISPNMSLGVNLLFKLVQISVKALKDKNFDMEISEIHHRFKKDAPSGTALKLASIVAQELGVPLKDHAVFGRKDIQPRKDKDIGVFAIRGGDVVGDHTVYLLGFGERIELTHRATSRDTFAKGAIEASRWIKDKPPGLYSMFDVLGL</sequence>
<evidence type="ECO:0000256" key="1">
    <source>
        <dbReference type="ARBA" id="ARBA00006642"/>
    </source>
</evidence>
<evidence type="ECO:0000313" key="17">
    <source>
        <dbReference type="Proteomes" id="UP000002574"/>
    </source>
</evidence>
<keyword evidence="17" id="KW-1185">Reference proteome</keyword>
<dbReference type="KEGG" id="hte:Hydth_0142"/>
<feature type="active site" description="Proton donor/acceptor" evidence="13">
    <location>
        <position position="157"/>
    </location>
</feature>
<dbReference type="PIRSF" id="PIRSF000161">
    <property type="entry name" value="DHPR"/>
    <property type="match status" value="1"/>
</dbReference>
<comment type="caution">
    <text evidence="13">Was originally thought to be a dihydrodipicolinate reductase (DHDPR), catalyzing the conversion of dihydrodipicolinate to tetrahydrodipicolinate. However, it was shown in E.coli that the substrate of the enzymatic reaction is not dihydrodipicolinate (DHDP) but in fact (2S,4S)-4-hydroxy-2,3,4,5-tetrahydrodipicolinic acid (HTPA), the product released by the DapA-catalyzed reaction.</text>
</comment>
<evidence type="ECO:0000259" key="15">
    <source>
        <dbReference type="Pfam" id="PF05173"/>
    </source>
</evidence>
<dbReference type="GO" id="GO:0016726">
    <property type="term" value="F:oxidoreductase activity, acting on CH or CH2 groups, NAD or NADP as acceptor"/>
    <property type="evidence" value="ECO:0007669"/>
    <property type="project" value="UniProtKB-UniRule"/>
</dbReference>
<feature type="domain" description="Dihydrodipicolinate reductase C-terminal" evidence="15">
    <location>
        <begin position="129"/>
        <end position="265"/>
    </location>
</feature>
<keyword evidence="2 13" id="KW-0963">Cytoplasm</keyword>
<feature type="binding site" evidence="13">
    <location>
        <begin position="99"/>
        <end position="101"/>
    </location>
    <ligand>
        <name>NAD(+)</name>
        <dbReference type="ChEBI" id="CHEBI:57540"/>
    </ligand>
</feature>
<dbReference type="Pfam" id="PF01113">
    <property type="entry name" value="DapB_N"/>
    <property type="match status" value="1"/>
</dbReference>
<keyword evidence="8 13" id="KW-0457">Lysine biosynthesis</keyword>
<comment type="caution">
    <text evidence="13">Lacks conserved residue(s) required for the propagation of feature annotation.</text>
</comment>
<feature type="active site" description="Proton donor" evidence="13">
    <location>
        <position position="161"/>
    </location>
</feature>
<dbReference type="SUPFAM" id="SSF51735">
    <property type="entry name" value="NAD(P)-binding Rossmann-fold domains"/>
    <property type="match status" value="1"/>
</dbReference>
<evidence type="ECO:0000259" key="14">
    <source>
        <dbReference type="Pfam" id="PF01113"/>
    </source>
</evidence>
<dbReference type="InterPro" id="IPR036291">
    <property type="entry name" value="NAD(P)-bd_dom_sf"/>
</dbReference>
<dbReference type="GO" id="GO:0008839">
    <property type="term" value="F:4-hydroxy-tetrahydrodipicolinate reductase"/>
    <property type="evidence" value="ECO:0007669"/>
    <property type="project" value="UniProtKB-UniRule"/>
</dbReference>
<dbReference type="Gene3D" id="3.30.360.10">
    <property type="entry name" value="Dihydrodipicolinate Reductase, domain 2"/>
    <property type="match status" value="1"/>
</dbReference>
<dbReference type="InterPro" id="IPR023940">
    <property type="entry name" value="DHDPR_bac"/>
</dbReference>
<feature type="binding site" evidence="13">
    <location>
        <position position="34"/>
    </location>
    <ligand>
        <name>NAD(+)</name>
        <dbReference type="ChEBI" id="CHEBI:57540"/>
    </ligand>
</feature>
<dbReference type="CDD" id="cd02274">
    <property type="entry name" value="DHDPR_N"/>
    <property type="match status" value="1"/>
</dbReference>
<name>D3DFK6_HYDTT</name>
<comment type="catalytic activity">
    <reaction evidence="11 13">
        <text>(S)-2,3,4,5-tetrahydrodipicolinate + NADP(+) + H2O = (2S,4S)-4-hydroxy-2,3,4,5-tetrahydrodipicolinate + NADPH + H(+)</text>
        <dbReference type="Rhea" id="RHEA:35331"/>
        <dbReference type="ChEBI" id="CHEBI:15377"/>
        <dbReference type="ChEBI" id="CHEBI:15378"/>
        <dbReference type="ChEBI" id="CHEBI:16845"/>
        <dbReference type="ChEBI" id="CHEBI:57783"/>
        <dbReference type="ChEBI" id="CHEBI:58349"/>
        <dbReference type="ChEBI" id="CHEBI:67139"/>
        <dbReference type="EC" id="1.17.1.8"/>
    </reaction>
</comment>
<dbReference type="InterPro" id="IPR000846">
    <property type="entry name" value="DapB_N"/>
</dbReference>
<dbReference type="RefSeq" id="WP_012962791.1">
    <property type="nucleotide sequence ID" value="NC_013799.1"/>
</dbReference>
<comment type="similarity">
    <text evidence="1 13">Belongs to the DapB family.</text>
</comment>
<evidence type="ECO:0000313" key="16">
    <source>
        <dbReference type="EMBL" id="BAI68608.1"/>
    </source>
</evidence>
<dbReference type="Pfam" id="PF05173">
    <property type="entry name" value="DapB_C"/>
    <property type="match status" value="1"/>
</dbReference>
<proteinExistence type="inferred from homology"/>
<dbReference type="EMBL" id="AP011112">
    <property type="protein sequence ID" value="BAI68608.1"/>
    <property type="molecule type" value="Genomic_DNA"/>
</dbReference>
<dbReference type="GO" id="GO:0009089">
    <property type="term" value="P:lysine biosynthetic process via diaminopimelate"/>
    <property type="evidence" value="ECO:0007669"/>
    <property type="project" value="UniProtKB-UniRule"/>
</dbReference>
<dbReference type="GO" id="GO:0050661">
    <property type="term" value="F:NADP binding"/>
    <property type="evidence" value="ECO:0007669"/>
    <property type="project" value="UniProtKB-UniRule"/>
</dbReference>
<gene>
    <name evidence="13 16" type="primary">dapB</name>
    <name evidence="16" type="ordered locus">HTH_0141</name>
</gene>
<dbReference type="STRING" id="608538.HTH_0141"/>
<evidence type="ECO:0000256" key="5">
    <source>
        <dbReference type="ARBA" id="ARBA00022915"/>
    </source>
</evidence>
<feature type="binding site" evidence="13">
    <location>
        <begin position="167"/>
        <end position="168"/>
    </location>
    <ligand>
        <name>(S)-2,3,4,5-tetrahydrodipicolinate</name>
        <dbReference type="ChEBI" id="CHEBI:16845"/>
    </ligand>
</feature>
<dbReference type="InterPro" id="IPR022664">
    <property type="entry name" value="DapB_N_CS"/>
</dbReference>
<dbReference type="Proteomes" id="UP000002574">
    <property type="component" value="Chromosome"/>
</dbReference>
<evidence type="ECO:0000256" key="2">
    <source>
        <dbReference type="ARBA" id="ARBA00022490"/>
    </source>
</evidence>
<accession>D3DFK6</accession>
<feature type="binding site" evidence="13">
    <location>
        <begin position="123"/>
        <end position="126"/>
    </location>
    <ligand>
        <name>NAD(+)</name>
        <dbReference type="ChEBI" id="CHEBI:57540"/>
    </ligand>
</feature>
<dbReference type="GO" id="GO:0051287">
    <property type="term" value="F:NAD binding"/>
    <property type="evidence" value="ECO:0007669"/>
    <property type="project" value="UniProtKB-UniRule"/>
</dbReference>
<dbReference type="PANTHER" id="PTHR20836">
    <property type="entry name" value="DIHYDRODIPICOLINATE REDUCTASE"/>
    <property type="match status" value="1"/>
</dbReference>
<dbReference type="InterPro" id="IPR022663">
    <property type="entry name" value="DapB_C"/>
</dbReference>
<dbReference type="AlphaFoldDB" id="D3DFK6"/>
<dbReference type="KEGG" id="hth:HTH_0141"/>
<protein>
    <recommendedName>
        <fullName evidence="10 13">4-hydroxy-tetrahydrodipicolinate reductase</fullName>
        <shortName evidence="13">HTPA reductase</shortName>
        <ecNumber evidence="10 13">1.17.1.8</ecNumber>
    </recommendedName>
</protein>
<dbReference type="GO" id="GO:0019877">
    <property type="term" value="P:diaminopimelate biosynthetic process"/>
    <property type="evidence" value="ECO:0007669"/>
    <property type="project" value="UniProtKB-UniRule"/>
</dbReference>
<dbReference type="HAMAP" id="MF_00102">
    <property type="entry name" value="DapB"/>
    <property type="match status" value="1"/>
</dbReference>